<feature type="region of interest" description="Disordered" evidence="1">
    <location>
        <begin position="222"/>
        <end position="530"/>
    </location>
</feature>
<gene>
    <name evidence="2" type="ORF">K444DRAFT_670818</name>
</gene>
<dbReference type="OrthoDB" id="3547169at2759"/>
<feature type="compositionally biased region" description="Pro residues" evidence="1">
    <location>
        <begin position="321"/>
        <end position="330"/>
    </location>
</feature>
<feature type="compositionally biased region" description="Pro residues" evidence="1">
    <location>
        <begin position="267"/>
        <end position="312"/>
    </location>
</feature>
<proteinExistence type="predicted"/>
<feature type="compositionally biased region" description="Polar residues" evidence="1">
    <location>
        <begin position="360"/>
        <end position="384"/>
    </location>
</feature>
<dbReference type="RefSeq" id="XP_024726504.1">
    <property type="nucleotide sequence ID" value="XM_024887676.1"/>
</dbReference>
<dbReference type="PRINTS" id="PR01217">
    <property type="entry name" value="PRICHEXTENSN"/>
</dbReference>
<organism evidence="2 3">
    <name type="scientific">Hyaloscypha bicolor E</name>
    <dbReference type="NCBI Taxonomy" id="1095630"/>
    <lineage>
        <taxon>Eukaryota</taxon>
        <taxon>Fungi</taxon>
        <taxon>Dikarya</taxon>
        <taxon>Ascomycota</taxon>
        <taxon>Pezizomycotina</taxon>
        <taxon>Leotiomycetes</taxon>
        <taxon>Helotiales</taxon>
        <taxon>Hyaloscyphaceae</taxon>
        <taxon>Hyaloscypha</taxon>
        <taxon>Hyaloscypha bicolor</taxon>
    </lineage>
</organism>
<reference evidence="2 3" key="1">
    <citation type="submission" date="2016-04" db="EMBL/GenBank/DDBJ databases">
        <title>A degradative enzymes factory behind the ericoid mycorrhizal symbiosis.</title>
        <authorList>
            <consortium name="DOE Joint Genome Institute"/>
            <person name="Martino E."/>
            <person name="Morin E."/>
            <person name="Grelet G."/>
            <person name="Kuo A."/>
            <person name="Kohler A."/>
            <person name="Daghino S."/>
            <person name="Barry K."/>
            <person name="Choi C."/>
            <person name="Cichocki N."/>
            <person name="Clum A."/>
            <person name="Copeland A."/>
            <person name="Hainaut M."/>
            <person name="Haridas S."/>
            <person name="Labutti K."/>
            <person name="Lindquist E."/>
            <person name="Lipzen A."/>
            <person name="Khouja H.-R."/>
            <person name="Murat C."/>
            <person name="Ohm R."/>
            <person name="Olson A."/>
            <person name="Spatafora J."/>
            <person name="Veneault-Fourrey C."/>
            <person name="Henrissat B."/>
            <person name="Grigoriev I."/>
            <person name="Martin F."/>
            <person name="Perotto S."/>
        </authorList>
    </citation>
    <scope>NUCLEOTIDE SEQUENCE [LARGE SCALE GENOMIC DNA]</scope>
    <source>
        <strain evidence="2 3">E</strain>
    </source>
</reference>
<dbReference type="EMBL" id="KZ613920">
    <property type="protein sequence ID" value="PMD49600.1"/>
    <property type="molecule type" value="Genomic_DNA"/>
</dbReference>
<name>A0A2J6SFR6_9HELO</name>
<evidence type="ECO:0000256" key="1">
    <source>
        <dbReference type="SAM" id="MobiDB-lite"/>
    </source>
</evidence>
<dbReference type="InParanoid" id="A0A2J6SFR6"/>
<dbReference type="STRING" id="1095630.A0A2J6SFR6"/>
<protein>
    <submittedName>
        <fullName evidence="2">Uncharacterized protein</fullName>
    </submittedName>
</protein>
<feature type="compositionally biased region" description="Pro residues" evidence="1">
    <location>
        <begin position="487"/>
        <end position="497"/>
    </location>
</feature>
<dbReference type="AlphaFoldDB" id="A0A2J6SFR6"/>
<feature type="compositionally biased region" description="Pro residues" evidence="1">
    <location>
        <begin position="403"/>
        <end position="449"/>
    </location>
</feature>
<dbReference type="GeneID" id="36595752"/>
<keyword evidence="3" id="KW-1185">Reference proteome</keyword>
<sequence length="698" mass="80072">MSPKVSARDLLELVQLAWKVVDSCRQACGEREPLTKEVTSLLGVVSQLQQEAEKPNSSLRRQDGVSRDELKSTIRGCRKLLRALDQFLAKYVLSHRKGSIRKLSLKFGNGDVLSMNDVLEELSVHKAALLLNLRLLTPSSRGSVGWSLGKKFPGMQQSVHWTMARINSSHDGSSLASSYSDDERTVWKEIQRGLVKDGWSSRDVKKHRKAIKEYIKNLSWSDAFDETPPSSNPSLHREPQGAFPRQVYTPESFPRESFSRDGLPQENFPPPPPPNFPPQDFPQQNFPPPPPPNFPPQGFPQENFPPPPPPNFTPQSFPQENFPPPPPPNFTPQSFPQQHYERPIFPPQNYERPIFPPQHYQRSIFPQQNFSEQQDFSEQQNFPEQQDFPEQENFSEQDFPQQDFPPPPPPNFPPQDFPPQDFPPPPPPNFPPQDFPQQNFPPPPPPNFPPQHFTQPVPEHEEAPQQIYVIRSAPQESHQPESDIYEPPQPTPSPQYMPPSVSDDGQQFDEKSEYPLPPQTQSEFSVRPGDLSDTFLQCTEKDTWNDMMESLVTTLIDPSKNVYFPCSTCKKLVPTAQARLDRSQNWCRNCFHAIVYNVLYYPLVPPEWCKLRHISKQRMQDIATPKMKGQWVNNYEQLRAMRGRPAGGMLVPSLEDPPLLLYRNPAVQDEISGRTLRTAYFEIAYFEEPFSSFVARRK</sequence>
<evidence type="ECO:0000313" key="3">
    <source>
        <dbReference type="Proteomes" id="UP000235371"/>
    </source>
</evidence>
<dbReference type="Proteomes" id="UP000235371">
    <property type="component" value="Unassembled WGS sequence"/>
</dbReference>
<accession>A0A2J6SFR6</accession>
<evidence type="ECO:0000313" key="2">
    <source>
        <dbReference type="EMBL" id="PMD49600.1"/>
    </source>
</evidence>